<evidence type="ECO:0000256" key="1">
    <source>
        <dbReference type="ARBA" id="ARBA00022729"/>
    </source>
</evidence>
<proteinExistence type="predicted"/>
<dbReference type="EMBL" id="JAPFFM010000020">
    <property type="protein sequence ID" value="KAJ6682800.1"/>
    <property type="molecule type" value="Genomic_DNA"/>
</dbReference>
<dbReference type="Gene3D" id="2.90.10.10">
    <property type="entry name" value="Bulb-type lectin domain"/>
    <property type="match status" value="1"/>
</dbReference>
<dbReference type="AlphaFoldDB" id="A0A9Q0SMT6"/>
<keyword evidence="4" id="KW-1185">Reference proteome</keyword>
<keyword evidence="3" id="KW-0418">Kinase</keyword>
<sequence>MLLGFSDNAEAFLSGFLVSGISQKTVVWSARRNGDPIPSSNQGSELFSPVSDTDLSTGIFRLKMQNDGNLVQYPVNTPDTAPYAYYLHQTLNVNVFLGFAFVNQGNWTSGCERDFDARKTIVSKPVWKTVTVKQHYSLMGSTAESKGSL</sequence>
<name>A0A9Q0SMT6_9ROSI</name>
<keyword evidence="2" id="KW-1015">Disulfide bond</keyword>
<keyword evidence="1" id="KW-0732">Signal</keyword>
<dbReference type="Proteomes" id="UP001151752">
    <property type="component" value="Chromosome 5"/>
</dbReference>
<protein>
    <submittedName>
        <fullName evidence="3">SERINE/THREONINE-PROTEIN KINASE</fullName>
    </submittedName>
</protein>
<reference evidence="3" key="2">
    <citation type="journal article" date="2023" name="Int. J. Mol. Sci.">
        <title>De Novo Assembly and Annotation of 11 Diverse Shrub Willow (Salix) Genomes Reveals Novel Gene Organization in Sex-Linked Regions.</title>
        <authorList>
            <person name="Hyden B."/>
            <person name="Feng K."/>
            <person name="Yates T.B."/>
            <person name="Jawdy S."/>
            <person name="Cereghino C."/>
            <person name="Smart L.B."/>
            <person name="Muchero W."/>
        </authorList>
    </citation>
    <scope>NUCLEOTIDE SEQUENCE</scope>
    <source>
        <tissue evidence="3">Shoot tip</tissue>
    </source>
</reference>
<comment type="caution">
    <text evidence="3">The sequence shown here is derived from an EMBL/GenBank/DDBJ whole genome shotgun (WGS) entry which is preliminary data.</text>
</comment>
<evidence type="ECO:0000313" key="4">
    <source>
        <dbReference type="Proteomes" id="UP001151752"/>
    </source>
</evidence>
<accession>A0A9Q0SMT6</accession>
<keyword evidence="3" id="KW-0808">Transferase</keyword>
<organism evidence="3 4">
    <name type="scientific">Salix koriyanagi</name>
    <dbReference type="NCBI Taxonomy" id="2511006"/>
    <lineage>
        <taxon>Eukaryota</taxon>
        <taxon>Viridiplantae</taxon>
        <taxon>Streptophyta</taxon>
        <taxon>Embryophyta</taxon>
        <taxon>Tracheophyta</taxon>
        <taxon>Spermatophyta</taxon>
        <taxon>Magnoliopsida</taxon>
        <taxon>eudicotyledons</taxon>
        <taxon>Gunneridae</taxon>
        <taxon>Pentapetalae</taxon>
        <taxon>rosids</taxon>
        <taxon>fabids</taxon>
        <taxon>Malpighiales</taxon>
        <taxon>Salicaceae</taxon>
        <taxon>Saliceae</taxon>
        <taxon>Salix</taxon>
    </lineage>
</organism>
<evidence type="ECO:0000256" key="2">
    <source>
        <dbReference type="ARBA" id="ARBA00023157"/>
    </source>
</evidence>
<evidence type="ECO:0000313" key="3">
    <source>
        <dbReference type="EMBL" id="KAJ6682800.1"/>
    </source>
</evidence>
<dbReference type="GO" id="GO:0016301">
    <property type="term" value="F:kinase activity"/>
    <property type="evidence" value="ECO:0007669"/>
    <property type="project" value="UniProtKB-KW"/>
</dbReference>
<dbReference type="InterPro" id="IPR036426">
    <property type="entry name" value="Bulb-type_lectin_dom_sf"/>
</dbReference>
<gene>
    <name evidence="3" type="ORF">OIU74_020945</name>
</gene>
<reference evidence="3" key="1">
    <citation type="submission" date="2022-11" db="EMBL/GenBank/DDBJ databases">
        <authorList>
            <person name="Hyden B.L."/>
            <person name="Feng K."/>
            <person name="Yates T."/>
            <person name="Jawdy S."/>
            <person name="Smart L.B."/>
            <person name="Muchero W."/>
        </authorList>
    </citation>
    <scope>NUCLEOTIDE SEQUENCE</scope>
    <source>
        <tissue evidence="3">Shoot tip</tissue>
    </source>
</reference>